<feature type="region of interest" description="Disordered" evidence="8">
    <location>
        <begin position="324"/>
        <end position="346"/>
    </location>
</feature>
<comment type="similarity">
    <text evidence="1">Belongs to the liprin family. Liprin-beta subfamily.</text>
</comment>
<dbReference type="PROSITE" id="PS51959">
    <property type="entry name" value="ENDOU"/>
    <property type="match status" value="1"/>
</dbReference>
<dbReference type="PROSITE" id="PS50105">
    <property type="entry name" value="SAM_DOMAIN"/>
    <property type="match status" value="2"/>
</dbReference>
<evidence type="ECO:0000256" key="3">
    <source>
        <dbReference type="ARBA" id="ARBA00022737"/>
    </source>
</evidence>
<gene>
    <name evidence="11" type="ORF">P4O66_018210</name>
</gene>
<evidence type="ECO:0000256" key="7">
    <source>
        <dbReference type="SAM" id="Coils"/>
    </source>
</evidence>
<feature type="compositionally biased region" description="Basic and acidic residues" evidence="8">
    <location>
        <begin position="440"/>
        <end position="449"/>
    </location>
</feature>
<sequence length="1183" mass="133940">MVRSNGLSTAIRSFAIVISSGLCAFLTICCSPGSKVLDYSNGIFDCQSPTSPFMGSLRALHLLEDLRGVLELMDTEEREGLRCQIPDTTADSLVEWLQGNLSNGHVSVTGDIYQDRLNRLESDKESLVLQVSVLTDQVEAQGEKIRDLDQCLEEHRDKLNATEHMLQQELVCRSALETQKMELMSELSNLKLKLTALEKESIDLDGGFRDSEGLILEVNELRYQVSEMENERLQYEKKLKSTKEELATFRRQLDGRDLKRLQDETGSRLATPTLLDSSERDMEVQRMKRTVESLMAANEEKDRKIEELRQSLGHYKNLQAMVSSVQGRKDEERGECDDGSSDSSLDVSTAISVSMDTEKSMLASAENGAGKSLGEPAMFVSALQVPPLSQYKPETGVDVEQTQTQRLMRVFALVGAVNFWDGNGEIFEDNGELLGHNAETEREGTDHLDLAGLPQRSGQSDSTRTLPTCPGGKKKPKGIKAFLGKLRRSQSTSFDLDENLSENEFRRGGVRATAGPRLGWSRDLHNTTSELDAPFARWSREQVCDWMQEQGLGLYVNMARQWISSGQTLLHASQQNLEKELGIKHPLHRKKLQLVLQALGSEEEDNQGKLDYHWVTRWLDDIGLPQYKTQFDDGRVDGRMLHYMTVDDLLSLKVGSVLHHLSIKRAIQVLRLNNYDPNCLRRRPSDENNVSPAEVSQWTNHRVMEWLRSVDLAEYAPNLRGSGVHGGLMVLEPRFNVETMALLLNIPPNKTLLRRHLATHFSLLVGTEAQQLKQEWLENPDYTPLTATAKVKPRKLVFGSFGSLRKKRQQDGEEYVCPMDVEMPKSHSFQKGYRGVELHIYEDELDRLEQARMEDSEGTVRQIGAFSEGINNLTVNGPSAQDCGTFVVLLVLFAYTDASSQTVNQELSDVFNQLWKLDVNRFKAGTDYRLSPQGKAGYIASGSTFATDHAMAPLFSYVNENKLSSTLTYARFMKLLDNYERSTGVSERVTEEEKSENDAFLDAILNTAVMKYTHQYLVRKGKSNSDLRQFKDQLYYMWFRLYHRDRSGGEDSSGFEHVFVGETKFGNEIMGLHNWVQFYLQEKQNLLDYKGYKSRNMPSADDHMLNVQFSWHGLVKPVGSTFVGVSPEFEMAVFTILFLTSTVKTTVAIVNMDKYQMELVVHRHGRSIGTSYPKLLSINNRRI</sequence>
<dbReference type="Pfam" id="PF07647">
    <property type="entry name" value="SAM_2"/>
    <property type="match status" value="1"/>
</dbReference>
<dbReference type="CDD" id="cd21159">
    <property type="entry name" value="XendoU"/>
    <property type="match status" value="1"/>
</dbReference>
<evidence type="ECO:0000259" key="9">
    <source>
        <dbReference type="PROSITE" id="PS50105"/>
    </source>
</evidence>
<evidence type="ECO:0000256" key="1">
    <source>
        <dbReference type="ARBA" id="ARBA00007547"/>
    </source>
</evidence>
<dbReference type="CDD" id="cd09563">
    <property type="entry name" value="SAM_liprin-beta1_2_repeat1"/>
    <property type="match status" value="1"/>
</dbReference>
<evidence type="ECO:0000259" key="10">
    <source>
        <dbReference type="PROSITE" id="PS51959"/>
    </source>
</evidence>
<protein>
    <recommendedName>
        <fullName evidence="13">PTPRF interacting protein, binding protein 1 (Liprin beta 1)</fullName>
    </recommendedName>
</protein>
<dbReference type="InterPro" id="IPR037227">
    <property type="entry name" value="EndoU-like"/>
</dbReference>
<dbReference type="InterPro" id="IPR001660">
    <property type="entry name" value="SAM"/>
</dbReference>
<dbReference type="InterPro" id="IPR037619">
    <property type="entry name" value="LIPB1/2_SAM_3rd"/>
</dbReference>
<keyword evidence="5 7" id="KW-0175">Coiled coil</keyword>
<feature type="coiled-coil region" evidence="7">
    <location>
        <begin position="173"/>
        <end position="252"/>
    </location>
</feature>
<dbReference type="InterPro" id="IPR058914">
    <property type="entry name" value="LIPB1/2_CC"/>
</dbReference>
<dbReference type="GO" id="GO:0016787">
    <property type="term" value="F:hydrolase activity"/>
    <property type="evidence" value="ECO:0007669"/>
    <property type="project" value="UniProtKB-KW"/>
</dbReference>
<feature type="domain" description="SAM" evidence="9">
    <location>
        <begin position="615"/>
        <end position="673"/>
    </location>
</feature>
<evidence type="ECO:0000313" key="12">
    <source>
        <dbReference type="Proteomes" id="UP001239994"/>
    </source>
</evidence>
<dbReference type="PANTHER" id="PTHR12587:SF16">
    <property type="entry name" value="LIPRIN-BETA-1"/>
    <property type="match status" value="1"/>
</dbReference>
<dbReference type="Pfam" id="PF09412">
    <property type="entry name" value="XendoU"/>
    <property type="match status" value="1"/>
</dbReference>
<feature type="domain" description="SAM" evidence="9">
    <location>
        <begin position="538"/>
        <end position="602"/>
    </location>
</feature>
<dbReference type="GO" id="GO:0004521">
    <property type="term" value="F:RNA endonuclease activity"/>
    <property type="evidence" value="ECO:0007669"/>
    <property type="project" value="InterPro"/>
</dbReference>
<dbReference type="PANTHER" id="PTHR12587">
    <property type="entry name" value="LAR INTERACTING PROTEIN LIP -RELATED PROTEIN"/>
    <property type="match status" value="1"/>
</dbReference>
<dbReference type="GO" id="GO:0048786">
    <property type="term" value="C:presynaptic active zone"/>
    <property type="evidence" value="ECO:0007669"/>
    <property type="project" value="TreeGrafter"/>
</dbReference>
<keyword evidence="3" id="KW-0677">Repeat</keyword>
<evidence type="ECO:0000256" key="5">
    <source>
        <dbReference type="ARBA" id="ARBA00023054"/>
    </source>
</evidence>
<dbReference type="Pfam" id="PF26022">
    <property type="entry name" value="CC_Liprin_beta"/>
    <property type="match status" value="1"/>
</dbReference>
<feature type="region of interest" description="Disordered" evidence="8">
    <location>
        <begin position="440"/>
        <end position="474"/>
    </location>
</feature>
<dbReference type="AlphaFoldDB" id="A0AAD9DJT0"/>
<dbReference type="InterPro" id="IPR013761">
    <property type="entry name" value="SAM/pointed_sf"/>
</dbReference>
<evidence type="ECO:0000256" key="2">
    <source>
        <dbReference type="ARBA" id="ARBA00022553"/>
    </source>
</evidence>
<keyword evidence="2" id="KW-0597">Phosphoprotein</keyword>
<dbReference type="GO" id="GO:0005829">
    <property type="term" value="C:cytosol"/>
    <property type="evidence" value="ECO:0007669"/>
    <property type="project" value="UniProtKB-ARBA"/>
</dbReference>
<keyword evidence="12" id="KW-1185">Reference proteome</keyword>
<evidence type="ECO:0000256" key="8">
    <source>
        <dbReference type="SAM" id="MobiDB-lite"/>
    </source>
</evidence>
<dbReference type="CDD" id="cd09566">
    <property type="entry name" value="SAM_liprin-beta1_2_repeat2"/>
    <property type="match status" value="1"/>
</dbReference>
<feature type="coiled-coil region" evidence="7">
    <location>
        <begin position="284"/>
        <end position="318"/>
    </location>
</feature>
<evidence type="ECO:0000256" key="4">
    <source>
        <dbReference type="ARBA" id="ARBA00022801"/>
    </source>
</evidence>
<feature type="compositionally biased region" description="Polar residues" evidence="8">
    <location>
        <begin position="456"/>
        <end position="466"/>
    </location>
</feature>
<evidence type="ECO:0000313" key="11">
    <source>
        <dbReference type="EMBL" id="KAK1785115.1"/>
    </source>
</evidence>
<comment type="caution">
    <text evidence="11">The sequence shown here is derived from an EMBL/GenBank/DDBJ whole genome shotgun (WGS) entry which is preliminary data.</text>
</comment>
<dbReference type="SUPFAM" id="SSF142877">
    <property type="entry name" value="EndoU-like"/>
    <property type="match status" value="1"/>
</dbReference>
<name>A0AAD9DJT0_9TELE</name>
<dbReference type="FunFam" id="1.10.150.50:FF:000007">
    <property type="entry name" value="Liprin-beta-1 isoform 1"/>
    <property type="match status" value="1"/>
</dbReference>
<organism evidence="11 12">
    <name type="scientific">Electrophorus voltai</name>
    <dbReference type="NCBI Taxonomy" id="2609070"/>
    <lineage>
        <taxon>Eukaryota</taxon>
        <taxon>Metazoa</taxon>
        <taxon>Chordata</taxon>
        <taxon>Craniata</taxon>
        <taxon>Vertebrata</taxon>
        <taxon>Euteleostomi</taxon>
        <taxon>Actinopterygii</taxon>
        <taxon>Neopterygii</taxon>
        <taxon>Teleostei</taxon>
        <taxon>Ostariophysi</taxon>
        <taxon>Gymnotiformes</taxon>
        <taxon>Gymnotoidei</taxon>
        <taxon>Gymnotidae</taxon>
        <taxon>Electrophorus</taxon>
    </lineage>
</organism>
<dbReference type="SMART" id="SM00454">
    <property type="entry name" value="SAM"/>
    <property type="match status" value="3"/>
</dbReference>
<dbReference type="Gene3D" id="1.10.150.50">
    <property type="entry name" value="Transcription Factor, Ets-1"/>
    <property type="match status" value="3"/>
</dbReference>
<dbReference type="InterPro" id="IPR037618">
    <property type="entry name" value="LIPB1/2_SAM_2nd"/>
</dbReference>
<dbReference type="CDD" id="cd09569">
    <property type="entry name" value="SAM_liprin-beta1_2_repeat3"/>
    <property type="match status" value="1"/>
</dbReference>
<reference evidence="11" key="1">
    <citation type="submission" date="2023-03" db="EMBL/GenBank/DDBJ databases">
        <title>Electrophorus voltai genome.</title>
        <authorList>
            <person name="Bian C."/>
        </authorList>
    </citation>
    <scope>NUCLEOTIDE SEQUENCE</scope>
    <source>
        <strain evidence="11">CB-2022</strain>
        <tissue evidence="11">Muscle</tissue>
    </source>
</reference>
<dbReference type="FunFam" id="1.10.150.50:FF:000017">
    <property type="entry name" value="Liprin-beta-1 isoform 1"/>
    <property type="match status" value="1"/>
</dbReference>
<comment type="function">
    <text evidence="6">May regulate the disassembly of focal adhesions. Did not bind receptor-like tyrosine phosphatases type 2A.</text>
</comment>
<dbReference type="FunFam" id="1.10.150.50:FF:000005">
    <property type="entry name" value="Liprin-beta-1 isoform 1"/>
    <property type="match status" value="1"/>
</dbReference>
<keyword evidence="4" id="KW-0378">Hydrolase</keyword>
<dbReference type="EMBL" id="JAROKS010000026">
    <property type="protein sequence ID" value="KAK1785115.1"/>
    <property type="molecule type" value="Genomic_DNA"/>
</dbReference>
<dbReference type="SUPFAM" id="SSF47769">
    <property type="entry name" value="SAM/Pointed domain"/>
    <property type="match status" value="3"/>
</dbReference>
<dbReference type="Pfam" id="PF00536">
    <property type="entry name" value="SAM_1"/>
    <property type="match status" value="2"/>
</dbReference>
<dbReference type="Proteomes" id="UP001239994">
    <property type="component" value="Unassembled WGS sequence"/>
</dbReference>
<accession>A0AAD9DJT0</accession>
<feature type="domain" description="EndoU" evidence="10">
    <location>
        <begin position="903"/>
        <end position="1177"/>
    </location>
</feature>
<dbReference type="GO" id="GO:0007528">
    <property type="term" value="P:neuromuscular junction development"/>
    <property type="evidence" value="ECO:0007669"/>
    <property type="project" value="TreeGrafter"/>
</dbReference>
<proteinExistence type="inferred from homology"/>
<dbReference type="InterPro" id="IPR037617">
    <property type="entry name" value="LIPB1/2_SAM_1"/>
</dbReference>
<evidence type="ECO:0000256" key="6">
    <source>
        <dbReference type="ARBA" id="ARBA00060046"/>
    </source>
</evidence>
<dbReference type="InterPro" id="IPR018998">
    <property type="entry name" value="EndoU_C"/>
</dbReference>
<evidence type="ECO:0008006" key="13">
    <source>
        <dbReference type="Google" id="ProtNLM"/>
    </source>
</evidence>
<dbReference type="InterPro" id="IPR029515">
    <property type="entry name" value="Liprin"/>
</dbReference>